<dbReference type="EMBL" id="BJOU01000001">
    <property type="protein sequence ID" value="GED98108.1"/>
    <property type="molecule type" value="Genomic_DNA"/>
</dbReference>
<keyword evidence="2 9" id="KW-0813">Transport</keyword>
<keyword evidence="7 9" id="KW-0811">Translocation</keyword>
<feature type="region of interest" description="Disordered" evidence="10">
    <location>
        <begin position="44"/>
        <end position="84"/>
    </location>
</feature>
<sequence>MTGWMQPSHIIIIAIIFLLLFGAGKLPAAARGLGQSLRILKSEMREMTKDDSADDDSTKDAPRRELPPGEASLDAESSSEKKSA</sequence>
<protein>
    <recommendedName>
        <fullName evidence="9">Sec-independent protein translocase protein TatA</fullName>
    </recommendedName>
</protein>
<evidence type="ECO:0000256" key="10">
    <source>
        <dbReference type="SAM" id="MobiDB-lite"/>
    </source>
</evidence>
<evidence type="ECO:0000256" key="7">
    <source>
        <dbReference type="ARBA" id="ARBA00023010"/>
    </source>
</evidence>
<evidence type="ECO:0000256" key="2">
    <source>
        <dbReference type="ARBA" id="ARBA00022448"/>
    </source>
</evidence>
<reference evidence="12" key="1">
    <citation type="submission" date="2019-06" db="EMBL/GenBank/DDBJ databases">
        <title>Gordonia isolated from sludge of a wastewater treatment plant.</title>
        <authorList>
            <person name="Tamura T."/>
            <person name="Aoyama K."/>
            <person name="Kang Y."/>
            <person name="Saito S."/>
            <person name="Akiyama N."/>
            <person name="Yazawa K."/>
            <person name="Gonoi T."/>
            <person name="Mikami Y."/>
        </authorList>
    </citation>
    <scope>NUCLEOTIDE SEQUENCE [LARGE SCALE GENOMIC DNA]</scope>
    <source>
        <strain evidence="12">NBRC 107697</strain>
    </source>
</reference>
<evidence type="ECO:0000256" key="6">
    <source>
        <dbReference type="ARBA" id="ARBA00022989"/>
    </source>
</evidence>
<keyword evidence="12" id="KW-1185">Reference proteome</keyword>
<comment type="subunit">
    <text evidence="9">The Tat system comprises two distinct complexes: a TatABC complex, containing multiple copies of TatA, TatB and TatC subunits, and a separate TatA complex, containing only TatA subunits. Substrates initially bind to the TatABC complex, which probably triggers association of the separate TatA complex to form the active translocon.</text>
</comment>
<keyword evidence="8 9" id="KW-0472">Membrane</keyword>
<dbReference type="HAMAP" id="MF_00236">
    <property type="entry name" value="TatA_E"/>
    <property type="match status" value="1"/>
</dbReference>
<comment type="similarity">
    <text evidence="9">Belongs to the TatA/E family.</text>
</comment>
<keyword evidence="4 9" id="KW-0812">Transmembrane</keyword>
<dbReference type="GO" id="GO:0043953">
    <property type="term" value="P:protein transport by the Tat complex"/>
    <property type="evidence" value="ECO:0007669"/>
    <property type="project" value="UniProtKB-UniRule"/>
</dbReference>
<evidence type="ECO:0000256" key="4">
    <source>
        <dbReference type="ARBA" id="ARBA00022692"/>
    </source>
</evidence>
<proteinExistence type="inferred from homology"/>
<accession>A0A7I9UY52</accession>
<dbReference type="PANTHER" id="PTHR42982">
    <property type="entry name" value="SEC-INDEPENDENT PROTEIN TRANSLOCASE PROTEIN TATA"/>
    <property type="match status" value="1"/>
</dbReference>
<evidence type="ECO:0000256" key="8">
    <source>
        <dbReference type="ARBA" id="ARBA00023136"/>
    </source>
</evidence>
<dbReference type="InterPro" id="IPR003369">
    <property type="entry name" value="TatA/B/E"/>
</dbReference>
<comment type="caution">
    <text evidence="11">The sequence shown here is derived from an EMBL/GenBank/DDBJ whole genome shotgun (WGS) entry which is preliminary data.</text>
</comment>
<keyword evidence="3 9" id="KW-1003">Cell membrane</keyword>
<feature type="compositionally biased region" description="Basic and acidic residues" evidence="10">
    <location>
        <begin position="44"/>
        <end position="67"/>
    </location>
</feature>
<dbReference type="GO" id="GO:0033281">
    <property type="term" value="C:TAT protein transport complex"/>
    <property type="evidence" value="ECO:0007669"/>
    <property type="project" value="UniProtKB-UniRule"/>
</dbReference>
<keyword evidence="5 9" id="KW-0653">Protein transport</keyword>
<evidence type="ECO:0000256" key="3">
    <source>
        <dbReference type="ARBA" id="ARBA00022475"/>
    </source>
</evidence>
<organism evidence="11 12">
    <name type="scientific">Gordonia crocea</name>
    <dbReference type="NCBI Taxonomy" id="589162"/>
    <lineage>
        <taxon>Bacteria</taxon>
        <taxon>Bacillati</taxon>
        <taxon>Actinomycetota</taxon>
        <taxon>Actinomycetes</taxon>
        <taxon>Mycobacteriales</taxon>
        <taxon>Gordoniaceae</taxon>
        <taxon>Gordonia</taxon>
    </lineage>
</organism>
<comment type="subcellular location">
    <subcellularLocation>
        <location evidence="1 9">Cell membrane</location>
        <topology evidence="1 9">Single-pass membrane protein</topology>
    </subcellularLocation>
</comment>
<dbReference type="GO" id="GO:0008320">
    <property type="term" value="F:protein transmembrane transporter activity"/>
    <property type="evidence" value="ECO:0007669"/>
    <property type="project" value="UniProtKB-UniRule"/>
</dbReference>
<evidence type="ECO:0000313" key="12">
    <source>
        <dbReference type="Proteomes" id="UP000444980"/>
    </source>
</evidence>
<dbReference type="PANTHER" id="PTHR42982:SF8">
    <property type="entry name" value="SEC-INDEPENDENT PROTEIN TRANSLOCASE PROTEIN TATA"/>
    <property type="match status" value="1"/>
</dbReference>
<evidence type="ECO:0000256" key="5">
    <source>
        <dbReference type="ARBA" id="ARBA00022927"/>
    </source>
</evidence>
<evidence type="ECO:0000256" key="1">
    <source>
        <dbReference type="ARBA" id="ARBA00004162"/>
    </source>
</evidence>
<dbReference type="NCBIfam" id="TIGR01411">
    <property type="entry name" value="tatAE"/>
    <property type="match status" value="1"/>
</dbReference>
<dbReference type="NCBIfam" id="NF001854">
    <property type="entry name" value="PRK00575.1"/>
    <property type="match status" value="1"/>
</dbReference>
<dbReference type="Proteomes" id="UP000444980">
    <property type="component" value="Unassembled WGS sequence"/>
</dbReference>
<evidence type="ECO:0000256" key="9">
    <source>
        <dbReference type="HAMAP-Rule" id="MF_00236"/>
    </source>
</evidence>
<dbReference type="Pfam" id="PF02416">
    <property type="entry name" value="TatA_B_E"/>
    <property type="match status" value="1"/>
</dbReference>
<evidence type="ECO:0000313" key="11">
    <source>
        <dbReference type="EMBL" id="GED98108.1"/>
    </source>
</evidence>
<gene>
    <name evidence="9 11" type="primary">tatA</name>
    <name evidence="11" type="ORF">nbrc107697_21470</name>
</gene>
<keyword evidence="6 9" id="KW-1133">Transmembrane helix</keyword>
<dbReference type="Gene3D" id="1.20.5.3310">
    <property type="match status" value="1"/>
</dbReference>
<dbReference type="RefSeq" id="WP_161927337.1">
    <property type="nucleotide sequence ID" value="NZ_BJOU01000001.1"/>
</dbReference>
<name>A0A7I9UY52_9ACTN</name>
<comment type="function">
    <text evidence="9">Part of the twin-arginine translocation (Tat) system that transports large folded proteins containing a characteristic twin-arginine motif in their signal peptide across membranes. TatA could form the protein-conducting channel of the Tat system.</text>
</comment>
<dbReference type="AlphaFoldDB" id="A0A7I9UY52"/>
<dbReference type="InterPro" id="IPR006312">
    <property type="entry name" value="TatA/E"/>
</dbReference>